<sequence length="171" mass="18764">MPFSVITNKSNSESSTSNKTGPTLASSVLGFTALSILYPGGMNSFMYNAINKTLPAQLLRMVSVATIFGLTTNLSQEYRTNKTLFSDPDLNPTPKGQALEIQQDFINPVIGGLVTGAVIELKKKSIKRILLSSAYFSAGMFAYSELVNYLEPSFDLKNFELETLLDKVFKK</sequence>
<dbReference type="Proteomes" id="UP000070444">
    <property type="component" value="Unassembled WGS sequence"/>
</dbReference>
<protein>
    <submittedName>
        <fullName evidence="3">Uncharacterized protein</fullName>
    </submittedName>
</protein>
<proteinExistence type="predicted"/>
<dbReference type="AlphaFoldDB" id="A0A137P0A3"/>
<organism evidence="3 4">
    <name type="scientific">Conidiobolus coronatus (strain ATCC 28846 / CBS 209.66 / NRRL 28638)</name>
    <name type="common">Delacroixia coronata</name>
    <dbReference type="NCBI Taxonomy" id="796925"/>
    <lineage>
        <taxon>Eukaryota</taxon>
        <taxon>Fungi</taxon>
        <taxon>Fungi incertae sedis</taxon>
        <taxon>Zoopagomycota</taxon>
        <taxon>Entomophthoromycotina</taxon>
        <taxon>Entomophthoromycetes</taxon>
        <taxon>Entomophthorales</taxon>
        <taxon>Ancylistaceae</taxon>
        <taxon>Conidiobolus</taxon>
    </lineage>
</organism>
<feature type="transmembrane region" description="Helical" evidence="2">
    <location>
        <begin position="21"/>
        <end position="38"/>
    </location>
</feature>
<keyword evidence="2" id="KW-0472">Membrane</keyword>
<feature type="compositionally biased region" description="Low complexity" evidence="1">
    <location>
        <begin position="7"/>
        <end position="20"/>
    </location>
</feature>
<keyword evidence="2" id="KW-1133">Transmembrane helix</keyword>
<feature type="region of interest" description="Disordered" evidence="1">
    <location>
        <begin position="1"/>
        <end position="21"/>
    </location>
</feature>
<dbReference type="EMBL" id="KQ964571">
    <property type="protein sequence ID" value="KXN68520.1"/>
    <property type="molecule type" value="Genomic_DNA"/>
</dbReference>
<name>A0A137P0A3_CONC2</name>
<evidence type="ECO:0000256" key="1">
    <source>
        <dbReference type="SAM" id="MobiDB-lite"/>
    </source>
</evidence>
<dbReference type="OrthoDB" id="5649910at2759"/>
<evidence type="ECO:0000313" key="4">
    <source>
        <dbReference type="Proteomes" id="UP000070444"/>
    </source>
</evidence>
<accession>A0A137P0A3</accession>
<keyword evidence="4" id="KW-1185">Reference proteome</keyword>
<evidence type="ECO:0000313" key="3">
    <source>
        <dbReference type="EMBL" id="KXN68520.1"/>
    </source>
</evidence>
<evidence type="ECO:0000256" key="2">
    <source>
        <dbReference type="SAM" id="Phobius"/>
    </source>
</evidence>
<keyword evidence="2" id="KW-0812">Transmembrane</keyword>
<reference evidence="3 4" key="1">
    <citation type="journal article" date="2015" name="Genome Biol. Evol.">
        <title>Phylogenomic analyses indicate that early fungi evolved digesting cell walls of algal ancestors of land plants.</title>
        <authorList>
            <person name="Chang Y."/>
            <person name="Wang S."/>
            <person name="Sekimoto S."/>
            <person name="Aerts A.L."/>
            <person name="Choi C."/>
            <person name="Clum A."/>
            <person name="LaButti K.M."/>
            <person name="Lindquist E.A."/>
            <person name="Yee Ngan C."/>
            <person name="Ohm R.A."/>
            <person name="Salamov A.A."/>
            <person name="Grigoriev I.V."/>
            <person name="Spatafora J.W."/>
            <person name="Berbee M.L."/>
        </authorList>
    </citation>
    <scope>NUCLEOTIDE SEQUENCE [LARGE SCALE GENOMIC DNA]</scope>
    <source>
        <strain evidence="3 4">NRRL 28638</strain>
    </source>
</reference>
<gene>
    <name evidence="3" type="ORF">CONCODRAFT_18909</name>
</gene>